<protein>
    <submittedName>
        <fullName evidence="1">Uncharacterized protein</fullName>
    </submittedName>
</protein>
<gene>
    <name evidence="1" type="ORF">L195_g060032</name>
</gene>
<dbReference type="AlphaFoldDB" id="A0A2K3K1H0"/>
<proteinExistence type="predicted"/>
<reference evidence="1 2" key="1">
    <citation type="journal article" date="2014" name="Am. J. Bot.">
        <title>Genome assembly and annotation for red clover (Trifolium pratense; Fabaceae).</title>
        <authorList>
            <person name="Istvanek J."/>
            <person name="Jaros M."/>
            <person name="Krenek A."/>
            <person name="Repkova J."/>
        </authorList>
    </citation>
    <scope>NUCLEOTIDE SEQUENCE [LARGE SCALE GENOMIC DNA]</scope>
    <source>
        <strain evidence="2">cv. Tatra</strain>
        <tissue evidence="1">Young leaves</tissue>
    </source>
</reference>
<feature type="non-terminal residue" evidence="1">
    <location>
        <position position="1"/>
    </location>
</feature>
<name>A0A2K3K1H0_TRIPR</name>
<dbReference type="Proteomes" id="UP000236291">
    <property type="component" value="Unassembled WGS sequence"/>
</dbReference>
<accession>A0A2K3K1H0</accession>
<reference evidence="1 2" key="2">
    <citation type="journal article" date="2017" name="Front. Plant Sci.">
        <title>Gene Classification and Mining of Molecular Markers Useful in Red Clover (Trifolium pratense) Breeding.</title>
        <authorList>
            <person name="Istvanek J."/>
            <person name="Dluhosova J."/>
            <person name="Dluhos P."/>
            <person name="Patkova L."/>
            <person name="Nedelnik J."/>
            <person name="Repkova J."/>
        </authorList>
    </citation>
    <scope>NUCLEOTIDE SEQUENCE [LARGE SCALE GENOMIC DNA]</scope>
    <source>
        <strain evidence="2">cv. Tatra</strain>
        <tissue evidence="1">Young leaves</tissue>
    </source>
</reference>
<sequence>GYLTKKVHGVLVKRREDTIQVGWQPPSECWVKLNKDGACKGGGFAGCGGVVRGHHGE</sequence>
<dbReference type="EMBL" id="ASHM01135136">
    <property type="protein sequence ID" value="PNX60128.1"/>
    <property type="molecule type" value="Genomic_DNA"/>
</dbReference>
<comment type="caution">
    <text evidence="1">The sequence shown here is derived from an EMBL/GenBank/DDBJ whole genome shotgun (WGS) entry which is preliminary data.</text>
</comment>
<evidence type="ECO:0000313" key="1">
    <source>
        <dbReference type="EMBL" id="PNX60128.1"/>
    </source>
</evidence>
<organism evidence="1 2">
    <name type="scientific">Trifolium pratense</name>
    <name type="common">Red clover</name>
    <dbReference type="NCBI Taxonomy" id="57577"/>
    <lineage>
        <taxon>Eukaryota</taxon>
        <taxon>Viridiplantae</taxon>
        <taxon>Streptophyta</taxon>
        <taxon>Embryophyta</taxon>
        <taxon>Tracheophyta</taxon>
        <taxon>Spermatophyta</taxon>
        <taxon>Magnoliopsida</taxon>
        <taxon>eudicotyledons</taxon>
        <taxon>Gunneridae</taxon>
        <taxon>Pentapetalae</taxon>
        <taxon>rosids</taxon>
        <taxon>fabids</taxon>
        <taxon>Fabales</taxon>
        <taxon>Fabaceae</taxon>
        <taxon>Papilionoideae</taxon>
        <taxon>50 kb inversion clade</taxon>
        <taxon>NPAAA clade</taxon>
        <taxon>Hologalegina</taxon>
        <taxon>IRL clade</taxon>
        <taxon>Trifolieae</taxon>
        <taxon>Trifolium</taxon>
    </lineage>
</organism>
<evidence type="ECO:0000313" key="2">
    <source>
        <dbReference type="Proteomes" id="UP000236291"/>
    </source>
</evidence>